<reference evidence="1 2" key="1">
    <citation type="submission" date="2022-11" db="EMBL/GenBank/DDBJ databases">
        <title>Mucor velutinosus strain NIH1002 WGS.</title>
        <authorList>
            <person name="Subramanian P."/>
            <person name="Mullikin J.C."/>
            <person name="Segre J.A."/>
            <person name="Zelazny A.M."/>
        </authorList>
    </citation>
    <scope>NUCLEOTIDE SEQUENCE [LARGE SCALE GENOMIC DNA]</scope>
    <source>
        <strain evidence="1 2">NIH1002</strain>
    </source>
</reference>
<dbReference type="EMBL" id="JASEJX010000014">
    <property type="protein sequence ID" value="KAK4515867.1"/>
    <property type="molecule type" value="Genomic_DNA"/>
</dbReference>
<gene>
    <name evidence="1" type="ORF">ATC70_010825</name>
</gene>
<protein>
    <submittedName>
        <fullName evidence="1">Uncharacterized protein</fullName>
    </submittedName>
</protein>
<dbReference type="InterPro" id="IPR018608">
    <property type="entry name" value="Gti1/Pac2"/>
</dbReference>
<evidence type="ECO:0000313" key="2">
    <source>
        <dbReference type="Proteomes" id="UP001304243"/>
    </source>
</evidence>
<dbReference type="GO" id="GO:0003677">
    <property type="term" value="F:DNA binding"/>
    <property type="evidence" value="ECO:0007669"/>
    <property type="project" value="TreeGrafter"/>
</dbReference>
<dbReference type="Pfam" id="PF09729">
    <property type="entry name" value="Gti1_Pac2"/>
    <property type="match status" value="1"/>
</dbReference>
<sequence>MSDITEEKNISLIQQRERALVGSLTTSNTTYNFKKQGLIKKTIRIMVNGNFLHIVNYYNKHDALNNLLPTPTTSPELACLQISADLMPHLQGQYASAYNVEGIITKKRFKPSDYKGLPYQDGKTYNINYSESVYTSITNNGHSCHQQQSGTVKPVFDANTYHYSTKRNKASHDTLSLSLSPTLSPPIIVSTTASSPRSDTATLTNRFNQFYFPSGTGISDRNSVHDSSFSTSFYFTPSPRRTAYNHH</sequence>
<dbReference type="AlphaFoldDB" id="A0AAN7DEA9"/>
<name>A0AAN7DEA9_9FUNG</name>
<dbReference type="PANTHER" id="PTHR28027:SF2">
    <property type="entry name" value="TRANSCRIPTIONAL REGULATOR MIT1"/>
    <property type="match status" value="1"/>
</dbReference>
<dbReference type="RefSeq" id="XP_064682533.1">
    <property type="nucleotide sequence ID" value="XM_064830031.1"/>
</dbReference>
<organism evidence="1 2">
    <name type="scientific">Mucor velutinosus</name>
    <dbReference type="NCBI Taxonomy" id="708070"/>
    <lineage>
        <taxon>Eukaryota</taxon>
        <taxon>Fungi</taxon>
        <taxon>Fungi incertae sedis</taxon>
        <taxon>Mucoromycota</taxon>
        <taxon>Mucoromycotina</taxon>
        <taxon>Mucoromycetes</taxon>
        <taxon>Mucorales</taxon>
        <taxon>Mucorineae</taxon>
        <taxon>Mucoraceae</taxon>
        <taxon>Mucor</taxon>
    </lineage>
</organism>
<keyword evidence="2" id="KW-1185">Reference proteome</keyword>
<dbReference type="Proteomes" id="UP001304243">
    <property type="component" value="Unassembled WGS sequence"/>
</dbReference>
<comment type="caution">
    <text evidence="1">The sequence shown here is derived from an EMBL/GenBank/DDBJ whole genome shotgun (WGS) entry which is preliminary data.</text>
</comment>
<evidence type="ECO:0000313" key="1">
    <source>
        <dbReference type="EMBL" id="KAK4515867.1"/>
    </source>
</evidence>
<dbReference type="GeneID" id="89954511"/>
<proteinExistence type="predicted"/>
<accession>A0AAN7DEA9</accession>
<dbReference type="PANTHER" id="PTHR28027">
    <property type="entry name" value="TRANSCRIPTIONAL REGULATOR MIT1"/>
    <property type="match status" value="1"/>
</dbReference>